<dbReference type="InterPro" id="IPR052751">
    <property type="entry name" value="Plant_MAPKKK"/>
</dbReference>
<keyword evidence="3" id="KW-1185">Reference proteome</keyword>
<dbReference type="InterPro" id="IPR000719">
    <property type="entry name" value="Prot_kinase_dom"/>
</dbReference>
<sequence length="294" mass="33122">MEKNRDDNNVFQENRGFEFASEREGSTELCNRLSPNIINCYGEETTYGYDGLMVYNLLLEYGSGGTLAERIKKSGKKGLPEEEVRLFTKSILKGLDWIHETGYVHCDLKPDNVLLVPKSRIGSTVEFTAKICDFGLAKKRVSKKLLVIWSLGCIVLEMLTGKPAWELDDQELLINAENVLLKIKKVNALPKIPHGLSVQAKSFLRCFVRNAKKRFSAKELSNRPFVEGLEDDDHDDDEFEEEIEEMDRSSCGSNCDHWGSFGSEEYSVSYGALEGIARIAPLFSEDQMCLIAGI</sequence>
<dbReference type="PANTHER" id="PTHR48011">
    <property type="entry name" value="CCR4-NOT TRANSCRIPTIONAL COMPLEX SUBUNIT CAF120-RELATED"/>
    <property type="match status" value="1"/>
</dbReference>
<dbReference type="PROSITE" id="PS00108">
    <property type="entry name" value="PROTEIN_KINASE_ST"/>
    <property type="match status" value="1"/>
</dbReference>
<feature type="domain" description="Protein kinase" evidence="1">
    <location>
        <begin position="1"/>
        <end position="226"/>
    </location>
</feature>
<gene>
    <name evidence="2" type="ORF">ACH5RR_007214</name>
</gene>
<dbReference type="PROSITE" id="PS50011">
    <property type="entry name" value="PROTEIN_KINASE_DOM"/>
    <property type="match status" value="1"/>
</dbReference>
<reference evidence="2 3" key="1">
    <citation type="submission" date="2024-11" db="EMBL/GenBank/DDBJ databases">
        <title>A near-complete genome assembly of Cinchona calisaya.</title>
        <authorList>
            <person name="Lian D.C."/>
            <person name="Zhao X.W."/>
            <person name="Wei L."/>
        </authorList>
    </citation>
    <scope>NUCLEOTIDE SEQUENCE [LARGE SCALE GENOMIC DNA]</scope>
    <source>
        <tissue evidence="2">Nenye</tissue>
    </source>
</reference>
<dbReference type="Gene3D" id="1.10.510.10">
    <property type="entry name" value="Transferase(Phosphotransferase) domain 1"/>
    <property type="match status" value="2"/>
</dbReference>
<evidence type="ECO:0000313" key="2">
    <source>
        <dbReference type="EMBL" id="KAL3533693.1"/>
    </source>
</evidence>
<dbReference type="SMART" id="SM00220">
    <property type="entry name" value="S_TKc"/>
    <property type="match status" value="1"/>
</dbReference>
<dbReference type="Proteomes" id="UP001630127">
    <property type="component" value="Unassembled WGS sequence"/>
</dbReference>
<name>A0ABD3AR61_9GENT</name>
<evidence type="ECO:0000259" key="1">
    <source>
        <dbReference type="PROSITE" id="PS50011"/>
    </source>
</evidence>
<dbReference type="Pfam" id="PF00069">
    <property type="entry name" value="Pkinase"/>
    <property type="match status" value="2"/>
</dbReference>
<organism evidence="2 3">
    <name type="scientific">Cinchona calisaya</name>
    <dbReference type="NCBI Taxonomy" id="153742"/>
    <lineage>
        <taxon>Eukaryota</taxon>
        <taxon>Viridiplantae</taxon>
        <taxon>Streptophyta</taxon>
        <taxon>Embryophyta</taxon>
        <taxon>Tracheophyta</taxon>
        <taxon>Spermatophyta</taxon>
        <taxon>Magnoliopsida</taxon>
        <taxon>eudicotyledons</taxon>
        <taxon>Gunneridae</taxon>
        <taxon>Pentapetalae</taxon>
        <taxon>asterids</taxon>
        <taxon>lamiids</taxon>
        <taxon>Gentianales</taxon>
        <taxon>Rubiaceae</taxon>
        <taxon>Cinchonoideae</taxon>
        <taxon>Cinchoneae</taxon>
        <taxon>Cinchona</taxon>
    </lineage>
</organism>
<comment type="caution">
    <text evidence="2">The sequence shown here is derived from an EMBL/GenBank/DDBJ whole genome shotgun (WGS) entry which is preliminary data.</text>
</comment>
<dbReference type="AlphaFoldDB" id="A0ABD3AR61"/>
<evidence type="ECO:0000313" key="3">
    <source>
        <dbReference type="Proteomes" id="UP001630127"/>
    </source>
</evidence>
<dbReference type="PANTHER" id="PTHR48011:SF103">
    <property type="entry name" value="MITOGEN-ACTIVATED PROTEIN KINASE KINASE KINASE YODA-LIKE"/>
    <property type="match status" value="1"/>
</dbReference>
<dbReference type="SUPFAM" id="SSF56112">
    <property type="entry name" value="Protein kinase-like (PK-like)"/>
    <property type="match status" value="1"/>
</dbReference>
<proteinExistence type="predicted"/>
<dbReference type="InterPro" id="IPR008271">
    <property type="entry name" value="Ser/Thr_kinase_AS"/>
</dbReference>
<dbReference type="InterPro" id="IPR011009">
    <property type="entry name" value="Kinase-like_dom_sf"/>
</dbReference>
<dbReference type="EMBL" id="JBJUIK010000003">
    <property type="protein sequence ID" value="KAL3533693.1"/>
    <property type="molecule type" value="Genomic_DNA"/>
</dbReference>
<protein>
    <recommendedName>
        <fullName evidence="1">Protein kinase domain-containing protein</fullName>
    </recommendedName>
</protein>
<accession>A0ABD3AR61</accession>